<gene>
    <name evidence="3" type="ORF">K8V70_09075</name>
</gene>
<feature type="domain" description="AAA" evidence="1">
    <location>
        <begin position="23"/>
        <end position="151"/>
    </location>
</feature>
<dbReference type="Pfam" id="PF13173">
    <property type="entry name" value="AAA_14"/>
    <property type="match status" value="1"/>
</dbReference>
<dbReference type="RefSeq" id="WP_273191123.1">
    <property type="nucleotide sequence ID" value="NZ_DYUZ01000032.1"/>
</dbReference>
<keyword evidence="3" id="KW-0547">Nucleotide-binding</keyword>
<feature type="domain" description="DUF4143" evidence="2">
    <location>
        <begin position="204"/>
        <end position="352"/>
    </location>
</feature>
<dbReference type="PANTHER" id="PTHR33295:SF18">
    <property type="entry name" value="AAA+ ATPASE DOMAIN-CONTAINING PROTEIN"/>
    <property type="match status" value="1"/>
</dbReference>
<evidence type="ECO:0000259" key="2">
    <source>
        <dbReference type="Pfam" id="PF13635"/>
    </source>
</evidence>
<sequence length="422" mass="48708">MRLFEREDYLEKIRGFYQDDGVIKVLTGVRRCGKSCLMQTIADELRAEGIAEDHIIYLDLDRYGFRSVKTPDQLEALIEPALGISGMKYLFIDEVQNVEGFEEVVNEFRAEGGFSIFITGSNSYLLSGELATKLTGRYVEFEVQTLSFKEYQEMKRFLGQEVDPNPVAELDRYILEGGFPKALDYPKMADKRAYASSVIKEIFEKDIRRRVKIKNVSVFNRVRDYVINNFGATTSLTNILSDLGRQGVRIKRETLNRYLQILEDAKIISKCARFDMKSRKSLQGEQKYYLADLSFYFALNTDNRINYGPVLENIVYNYARSLGYEVSVGRIGKLECDFVMRSPEMEYAYVQVAMTIMNDRAAEEREYRPLEQVRDNWPKFVITRNDPIQHRSGIVHENVTELIGEGRMFGLAQASALPEVNY</sequence>
<protein>
    <submittedName>
        <fullName evidence="3">ATP-binding protein</fullName>
    </submittedName>
</protein>
<reference evidence="3" key="1">
    <citation type="journal article" date="2021" name="PeerJ">
        <title>Extensive microbial diversity within the chicken gut microbiome revealed by metagenomics and culture.</title>
        <authorList>
            <person name="Gilroy R."/>
            <person name="Ravi A."/>
            <person name="Getino M."/>
            <person name="Pursley I."/>
            <person name="Horton D.L."/>
            <person name="Alikhan N.F."/>
            <person name="Baker D."/>
            <person name="Gharbi K."/>
            <person name="Hall N."/>
            <person name="Watson M."/>
            <person name="Adriaenssens E.M."/>
            <person name="Foster-Nyarko E."/>
            <person name="Jarju S."/>
            <person name="Secka A."/>
            <person name="Antonio M."/>
            <person name="Oren A."/>
            <person name="Chaudhuri R.R."/>
            <person name="La Ragione R."/>
            <person name="Hildebrand F."/>
            <person name="Pallen M.J."/>
        </authorList>
    </citation>
    <scope>NUCLEOTIDE SEQUENCE</scope>
    <source>
        <strain evidence="3">ChiHjej13B12-9602</strain>
    </source>
</reference>
<evidence type="ECO:0000313" key="4">
    <source>
        <dbReference type="Proteomes" id="UP000753256"/>
    </source>
</evidence>
<dbReference type="AlphaFoldDB" id="A0A921IVH9"/>
<dbReference type="SUPFAM" id="SSF52540">
    <property type="entry name" value="P-loop containing nucleoside triphosphate hydrolases"/>
    <property type="match status" value="1"/>
</dbReference>
<dbReference type="GO" id="GO:0005524">
    <property type="term" value="F:ATP binding"/>
    <property type="evidence" value="ECO:0007669"/>
    <property type="project" value="UniProtKB-KW"/>
</dbReference>
<dbReference type="EMBL" id="DYUZ01000032">
    <property type="protein sequence ID" value="HJG37989.1"/>
    <property type="molecule type" value="Genomic_DNA"/>
</dbReference>
<name>A0A921IVH9_9ACTN</name>
<comment type="caution">
    <text evidence="3">The sequence shown here is derived from an EMBL/GenBank/DDBJ whole genome shotgun (WGS) entry which is preliminary data.</text>
</comment>
<dbReference type="InterPro" id="IPR025420">
    <property type="entry name" value="DUF4143"/>
</dbReference>
<evidence type="ECO:0000313" key="3">
    <source>
        <dbReference type="EMBL" id="HJG37989.1"/>
    </source>
</evidence>
<dbReference type="Gene3D" id="3.40.50.300">
    <property type="entry name" value="P-loop containing nucleotide triphosphate hydrolases"/>
    <property type="match status" value="1"/>
</dbReference>
<dbReference type="Pfam" id="PF13635">
    <property type="entry name" value="DUF4143"/>
    <property type="match status" value="1"/>
</dbReference>
<evidence type="ECO:0000259" key="1">
    <source>
        <dbReference type="Pfam" id="PF13173"/>
    </source>
</evidence>
<keyword evidence="3" id="KW-0067">ATP-binding</keyword>
<dbReference type="InterPro" id="IPR041682">
    <property type="entry name" value="AAA_14"/>
</dbReference>
<accession>A0A921IVH9</accession>
<proteinExistence type="predicted"/>
<dbReference type="Proteomes" id="UP000753256">
    <property type="component" value="Unassembled WGS sequence"/>
</dbReference>
<dbReference type="PANTHER" id="PTHR33295">
    <property type="entry name" value="ATPASE"/>
    <property type="match status" value="1"/>
</dbReference>
<dbReference type="InterPro" id="IPR027417">
    <property type="entry name" value="P-loop_NTPase"/>
</dbReference>
<reference evidence="3" key="2">
    <citation type="submission" date="2021-09" db="EMBL/GenBank/DDBJ databases">
        <authorList>
            <person name="Gilroy R."/>
        </authorList>
    </citation>
    <scope>NUCLEOTIDE SEQUENCE</scope>
    <source>
        <strain evidence="3">ChiHjej13B12-9602</strain>
    </source>
</reference>
<organism evidence="3 4">
    <name type="scientific">Enorma phocaeensis</name>
    <dbReference type="NCBI Taxonomy" id="1871019"/>
    <lineage>
        <taxon>Bacteria</taxon>
        <taxon>Bacillati</taxon>
        <taxon>Actinomycetota</taxon>
        <taxon>Coriobacteriia</taxon>
        <taxon>Coriobacteriales</taxon>
        <taxon>Coriobacteriaceae</taxon>
        <taxon>Enorma</taxon>
    </lineage>
</organism>